<gene>
    <name evidence="5" type="ORF">NLF92_02130</name>
</gene>
<dbReference type="PANTHER" id="PTHR30531">
    <property type="entry name" value="FLAGELLAR BIOSYNTHETIC PROTEIN FLHB"/>
    <property type="match status" value="1"/>
</dbReference>
<dbReference type="GO" id="GO:0005886">
    <property type="term" value="C:plasma membrane"/>
    <property type="evidence" value="ECO:0007669"/>
    <property type="project" value="TreeGrafter"/>
</dbReference>
<dbReference type="Proteomes" id="UP001165413">
    <property type="component" value="Unassembled WGS sequence"/>
</dbReference>
<comment type="function">
    <text evidence="4">Required for formation of the rod structure in the basal body of the flagellar apparatus. Together with FliI and FliH, may constitute the export apparatus of flagellin.</text>
</comment>
<evidence type="ECO:0000256" key="2">
    <source>
        <dbReference type="ARBA" id="ARBA00021622"/>
    </source>
</evidence>
<dbReference type="InterPro" id="IPR006135">
    <property type="entry name" value="T3SS_substrate_exporter"/>
</dbReference>
<dbReference type="EMBL" id="JANATA010000002">
    <property type="protein sequence ID" value="MCP3427736.1"/>
    <property type="molecule type" value="Genomic_DNA"/>
</dbReference>
<dbReference type="SUPFAM" id="SSF160544">
    <property type="entry name" value="EscU C-terminal domain-like"/>
    <property type="match status" value="1"/>
</dbReference>
<evidence type="ECO:0000256" key="4">
    <source>
        <dbReference type="ARBA" id="ARBA00025078"/>
    </source>
</evidence>
<dbReference type="RefSeq" id="WP_254098385.1">
    <property type="nucleotide sequence ID" value="NZ_JANATA010000002.1"/>
</dbReference>
<comment type="caution">
    <text evidence="5">The sequence shown here is derived from an EMBL/GenBank/DDBJ whole genome shotgun (WGS) entry which is preliminary data.</text>
</comment>
<sequence>MTKPTASVTDAKKLAIALQYNDTTQSAPEIVAKGNGDIASEIIALAAENGILVHEDPQLLAVLNQFDIGDQVPEELYLVVAELIAFSFVLQGKYPKDWQGHKSLNTLV</sequence>
<dbReference type="Pfam" id="PF01312">
    <property type="entry name" value="Bac_export_2"/>
    <property type="match status" value="1"/>
</dbReference>
<evidence type="ECO:0000313" key="5">
    <source>
        <dbReference type="EMBL" id="MCP3427736.1"/>
    </source>
</evidence>
<dbReference type="PANTHER" id="PTHR30531:SF12">
    <property type="entry name" value="FLAGELLAR BIOSYNTHETIC PROTEIN FLHB"/>
    <property type="match status" value="1"/>
</dbReference>
<comment type="similarity">
    <text evidence="1">Belongs to the type III secretion exporter family.</text>
</comment>
<proteinExistence type="inferred from homology"/>
<keyword evidence="3" id="KW-1006">Bacterial flagellum protein export</keyword>
<name>A0AA42BNT0_9ALTE</name>
<evidence type="ECO:0000256" key="1">
    <source>
        <dbReference type="ARBA" id="ARBA00010690"/>
    </source>
</evidence>
<organism evidence="5 6">
    <name type="scientific">Opacimonas viscosa</name>
    <dbReference type="NCBI Taxonomy" id="2961944"/>
    <lineage>
        <taxon>Bacteria</taxon>
        <taxon>Pseudomonadati</taxon>
        <taxon>Pseudomonadota</taxon>
        <taxon>Gammaproteobacteria</taxon>
        <taxon>Alteromonadales</taxon>
        <taxon>Alteromonadaceae</taxon>
        <taxon>Opacimonas</taxon>
    </lineage>
</organism>
<protein>
    <recommendedName>
        <fullName evidence="2">Flagellar biosynthetic protein FlhB</fullName>
    </recommendedName>
</protein>
<dbReference type="Gene3D" id="3.40.1690.10">
    <property type="entry name" value="secretion proteins EscU"/>
    <property type="match status" value="1"/>
</dbReference>
<dbReference type="InterPro" id="IPR029025">
    <property type="entry name" value="T3SS_substrate_exporter_C"/>
</dbReference>
<keyword evidence="3" id="KW-0653">Protein transport</keyword>
<evidence type="ECO:0000256" key="3">
    <source>
        <dbReference type="ARBA" id="ARBA00023225"/>
    </source>
</evidence>
<dbReference type="AlphaFoldDB" id="A0AA42BNT0"/>
<evidence type="ECO:0000313" key="6">
    <source>
        <dbReference type="Proteomes" id="UP001165413"/>
    </source>
</evidence>
<keyword evidence="3" id="KW-0813">Transport</keyword>
<dbReference type="GO" id="GO:0009306">
    <property type="term" value="P:protein secretion"/>
    <property type="evidence" value="ECO:0007669"/>
    <property type="project" value="InterPro"/>
</dbReference>
<keyword evidence="6" id="KW-1185">Reference proteome</keyword>
<reference evidence="5" key="1">
    <citation type="submission" date="2022-07" db="EMBL/GenBank/DDBJ databases">
        <title>Characterization of the Novel Bacterium Alteromonas immobilis LMIT006 and Alteromonas gregis LMIT007.</title>
        <authorList>
            <person name="Lin X."/>
        </authorList>
    </citation>
    <scope>NUCLEOTIDE SEQUENCE</scope>
    <source>
        <strain evidence="5">LMIT007</strain>
    </source>
</reference>
<accession>A0AA42BNT0</accession>